<evidence type="ECO:0000313" key="1">
    <source>
        <dbReference type="EMBL" id="EEA91740.1"/>
    </source>
</evidence>
<keyword evidence="2" id="KW-1185">Reference proteome</keyword>
<dbReference type="AlphaFoldDB" id="B6G7K6"/>
<dbReference type="Proteomes" id="UP000003560">
    <property type="component" value="Unassembled WGS sequence"/>
</dbReference>
<reference evidence="1 2" key="2">
    <citation type="submission" date="2008-10" db="EMBL/GenBank/DDBJ databases">
        <authorList>
            <person name="Fulton L."/>
            <person name="Clifton S."/>
            <person name="Fulton B."/>
            <person name="Xu J."/>
            <person name="Minx P."/>
            <person name="Pepin K.H."/>
            <person name="Johnson M."/>
            <person name="Thiruvilangam P."/>
            <person name="Bhonagiri V."/>
            <person name="Nash W.E."/>
            <person name="Mardis E.R."/>
            <person name="Wilson R.K."/>
        </authorList>
    </citation>
    <scope>NUCLEOTIDE SEQUENCE [LARGE SCALE GENOMIC DNA]</scope>
    <source>
        <strain evidence="1 2">DSM 13279</strain>
    </source>
</reference>
<sequence length="49" mass="5538">MLKEAQVVLSTRMLQQKGLKRGVRPCTQRVMRAIQMVGDKIAAANRAKR</sequence>
<reference evidence="1 2" key="1">
    <citation type="submission" date="2008-10" db="EMBL/GenBank/DDBJ databases">
        <title>Draft genome sequence of Collinsella stercoris (DSM 13279).</title>
        <authorList>
            <person name="Sudarsanam P."/>
            <person name="Ley R."/>
            <person name="Guruge J."/>
            <person name="Turnbaugh P.J."/>
            <person name="Mahowald M."/>
            <person name="Liep D."/>
            <person name="Gordon J."/>
        </authorList>
    </citation>
    <scope>NUCLEOTIDE SEQUENCE [LARGE SCALE GENOMIC DNA]</scope>
    <source>
        <strain evidence="1 2">DSM 13279</strain>
    </source>
</reference>
<dbReference type="EMBL" id="ABXJ01000005">
    <property type="protein sequence ID" value="EEA91740.1"/>
    <property type="molecule type" value="Genomic_DNA"/>
</dbReference>
<accession>B6G7K6</accession>
<proteinExistence type="predicted"/>
<protein>
    <submittedName>
        <fullName evidence="1">Uncharacterized protein</fullName>
    </submittedName>
</protein>
<dbReference type="STRING" id="445975.COLSTE_00045"/>
<evidence type="ECO:0000313" key="2">
    <source>
        <dbReference type="Proteomes" id="UP000003560"/>
    </source>
</evidence>
<comment type="caution">
    <text evidence="1">The sequence shown here is derived from an EMBL/GenBank/DDBJ whole genome shotgun (WGS) entry which is preliminary data.</text>
</comment>
<dbReference type="HOGENOM" id="CLU_3134486_0_0_11"/>
<organism evidence="1 2">
    <name type="scientific">Collinsella stercoris DSM 13279</name>
    <dbReference type="NCBI Taxonomy" id="445975"/>
    <lineage>
        <taxon>Bacteria</taxon>
        <taxon>Bacillati</taxon>
        <taxon>Actinomycetota</taxon>
        <taxon>Coriobacteriia</taxon>
        <taxon>Coriobacteriales</taxon>
        <taxon>Coriobacteriaceae</taxon>
        <taxon>Collinsella</taxon>
    </lineage>
</organism>
<name>B6G7K6_9ACTN</name>
<gene>
    <name evidence="1" type="ORF">COLSTE_00045</name>
</gene>